<gene>
    <name evidence="2" type="ORF">TRUGW13939_04757</name>
</gene>
<evidence type="ECO:0000313" key="3">
    <source>
        <dbReference type="Proteomes" id="UP000509510"/>
    </source>
</evidence>
<dbReference type="OrthoDB" id="4223199at2759"/>
<keyword evidence="3" id="KW-1185">Reference proteome</keyword>
<evidence type="ECO:0000259" key="1">
    <source>
        <dbReference type="Pfam" id="PF12697"/>
    </source>
</evidence>
<dbReference type="InterPro" id="IPR029058">
    <property type="entry name" value="AB_hydrolase_fold"/>
</dbReference>
<dbReference type="InterPro" id="IPR000073">
    <property type="entry name" value="AB_hydrolase_1"/>
</dbReference>
<accession>A0A7H8QUI9</accession>
<dbReference type="RefSeq" id="XP_035343817.1">
    <property type="nucleotide sequence ID" value="XM_035487924.1"/>
</dbReference>
<dbReference type="EMBL" id="CP055899">
    <property type="protein sequence ID" value="QKX57639.1"/>
    <property type="molecule type" value="Genomic_DNA"/>
</dbReference>
<proteinExistence type="predicted"/>
<protein>
    <recommendedName>
        <fullName evidence="1">AB hydrolase-1 domain-containing protein</fullName>
    </recommendedName>
</protein>
<dbReference type="Proteomes" id="UP000509510">
    <property type="component" value="Chromosome II"/>
</dbReference>
<dbReference type="PANTHER" id="PTHR37017:SF11">
    <property type="entry name" value="ESTERASE_LIPASE_THIOESTERASE DOMAIN-CONTAINING PROTEIN"/>
    <property type="match status" value="1"/>
</dbReference>
<organism evidence="2 3">
    <name type="scientific">Talaromyces rugulosus</name>
    <name type="common">Penicillium rugulosum</name>
    <dbReference type="NCBI Taxonomy" id="121627"/>
    <lineage>
        <taxon>Eukaryota</taxon>
        <taxon>Fungi</taxon>
        <taxon>Dikarya</taxon>
        <taxon>Ascomycota</taxon>
        <taxon>Pezizomycotina</taxon>
        <taxon>Eurotiomycetes</taxon>
        <taxon>Eurotiomycetidae</taxon>
        <taxon>Eurotiales</taxon>
        <taxon>Trichocomaceae</taxon>
        <taxon>Talaromyces</taxon>
        <taxon>Talaromyces sect. Islandici</taxon>
    </lineage>
</organism>
<sequence>MAPATVIIFVPGAWHSPDCFDTVIENLGKSGHSTDKVYLASVGPQTHLSGFGGDVEVIRSHILRAVDAGLNVVLVAHSYGGIPSSEAIKGLDYETRQKNSEQGGVVHLFFCCSFLIDEGHSLFSTMGGRDLPWYDVTQDRLEVNPSTPVETFYNDMSDDASCRAVAQLRPHSYQTFYSKCTYAAWKVVPSTYLYCLKDAAVPISVQKTMVENTASGYPIRTEKVDASHSPFFSVPNRLADAIRRVVVEE</sequence>
<evidence type="ECO:0000313" key="2">
    <source>
        <dbReference type="EMBL" id="QKX57639.1"/>
    </source>
</evidence>
<dbReference type="Gene3D" id="3.40.50.1820">
    <property type="entry name" value="alpha/beta hydrolase"/>
    <property type="match status" value="1"/>
</dbReference>
<dbReference type="GeneID" id="55992257"/>
<dbReference type="PANTHER" id="PTHR37017">
    <property type="entry name" value="AB HYDROLASE-1 DOMAIN-CONTAINING PROTEIN-RELATED"/>
    <property type="match status" value="1"/>
</dbReference>
<dbReference type="InterPro" id="IPR052897">
    <property type="entry name" value="Sec-Metab_Biosynth_Hydrolase"/>
</dbReference>
<feature type="domain" description="AB hydrolase-1" evidence="1">
    <location>
        <begin position="7"/>
        <end position="241"/>
    </location>
</feature>
<reference evidence="3" key="1">
    <citation type="submission" date="2020-06" db="EMBL/GenBank/DDBJ databases">
        <title>A chromosome-scale genome assembly of Talaromyces rugulosus W13939.</title>
        <authorList>
            <person name="Wang B."/>
            <person name="Guo L."/>
            <person name="Ye K."/>
            <person name="Wang L."/>
        </authorList>
    </citation>
    <scope>NUCLEOTIDE SEQUENCE [LARGE SCALE GENOMIC DNA]</scope>
    <source>
        <strain evidence="3">W13939</strain>
    </source>
</reference>
<name>A0A7H8QUI9_TALRU</name>
<dbReference type="Pfam" id="PF12697">
    <property type="entry name" value="Abhydrolase_6"/>
    <property type="match status" value="1"/>
</dbReference>
<dbReference type="SUPFAM" id="SSF53474">
    <property type="entry name" value="alpha/beta-Hydrolases"/>
    <property type="match status" value="1"/>
</dbReference>
<dbReference type="AlphaFoldDB" id="A0A7H8QUI9"/>
<dbReference type="KEGG" id="trg:TRUGW13939_04757"/>